<dbReference type="AlphaFoldDB" id="A0A0E9S6U3"/>
<organism evidence="2">
    <name type="scientific">Anguilla anguilla</name>
    <name type="common">European freshwater eel</name>
    <name type="synonym">Muraena anguilla</name>
    <dbReference type="NCBI Taxonomy" id="7936"/>
    <lineage>
        <taxon>Eukaryota</taxon>
        <taxon>Metazoa</taxon>
        <taxon>Chordata</taxon>
        <taxon>Craniata</taxon>
        <taxon>Vertebrata</taxon>
        <taxon>Euteleostomi</taxon>
        <taxon>Actinopterygii</taxon>
        <taxon>Neopterygii</taxon>
        <taxon>Teleostei</taxon>
        <taxon>Anguilliformes</taxon>
        <taxon>Anguillidae</taxon>
        <taxon>Anguilla</taxon>
    </lineage>
</organism>
<keyword evidence="1" id="KW-1133">Transmembrane helix</keyword>
<dbReference type="EMBL" id="GBXM01071655">
    <property type="protein sequence ID" value="JAH36922.1"/>
    <property type="molecule type" value="Transcribed_RNA"/>
</dbReference>
<keyword evidence="1" id="KW-0472">Membrane</keyword>
<evidence type="ECO:0000313" key="2">
    <source>
        <dbReference type="EMBL" id="JAH36922.1"/>
    </source>
</evidence>
<protein>
    <submittedName>
        <fullName evidence="2">Uncharacterized protein</fullName>
    </submittedName>
</protein>
<accession>A0A0E9S6U3</accession>
<proteinExistence type="predicted"/>
<keyword evidence="1" id="KW-0812">Transmembrane</keyword>
<evidence type="ECO:0000256" key="1">
    <source>
        <dbReference type="SAM" id="Phobius"/>
    </source>
</evidence>
<reference evidence="2" key="2">
    <citation type="journal article" date="2015" name="Fish Shellfish Immunol.">
        <title>Early steps in the European eel (Anguilla anguilla)-Vibrio vulnificus interaction in the gills: Role of the RtxA13 toxin.</title>
        <authorList>
            <person name="Callol A."/>
            <person name="Pajuelo D."/>
            <person name="Ebbesson L."/>
            <person name="Teles M."/>
            <person name="MacKenzie S."/>
            <person name="Amaro C."/>
        </authorList>
    </citation>
    <scope>NUCLEOTIDE SEQUENCE</scope>
</reference>
<name>A0A0E9S6U3_ANGAN</name>
<feature type="transmembrane region" description="Helical" evidence="1">
    <location>
        <begin position="25"/>
        <end position="45"/>
    </location>
</feature>
<reference evidence="2" key="1">
    <citation type="submission" date="2014-11" db="EMBL/GenBank/DDBJ databases">
        <authorList>
            <person name="Amaro Gonzalez C."/>
        </authorList>
    </citation>
    <scope>NUCLEOTIDE SEQUENCE</scope>
</reference>
<sequence>MLVCCSVLCSGTVHQGSLGVVNTPFLIPDLHIHTAFIFLAWIFYFTS</sequence>